<feature type="region of interest" description="Disordered" evidence="1">
    <location>
        <begin position="266"/>
        <end position="338"/>
    </location>
</feature>
<feature type="compositionally biased region" description="Basic and acidic residues" evidence="1">
    <location>
        <begin position="269"/>
        <end position="278"/>
    </location>
</feature>
<name>A0A495JR81_9ACTN</name>
<dbReference type="RefSeq" id="WP_147457123.1">
    <property type="nucleotide sequence ID" value="NZ_RBKT01000001.1"/>
</dbReference>
<evidence type="ECO:0000313" key="5">
    <source>
        <dbReference type="Proteomes" id="UP000277671"/>
    </source>
</evidence>
<feature type="region of interest" description="Disordered" evidence="1">
    <location>
        <begin position="160"/>
        <end position="228"/>
    </location>
</feature>
<dbReference type="OrthoDB" id="3297185at2"/>
<feature type="compositionally biased region" description="Acidic residues" evidence="1">
    <location>
        <begin position="188"/>
        <end position="201"/>
    </location>
</feature>
<sequence length="338" mass="35436">MAVRRFIGRLGAVLACVTGIGLVATGTPAGAAPGFDTRLELPGQFTAGGAPVTVAAVVSTTDRGDCRKVRWSTVLRVDGFRLDQVRVDRVEETGSFPVQVRAEGNAARLTDTDLDPGQLCRDRTVTAQYRIAFAAEAAGGRVTVTAEAFDARSRLLASGSATRTVAGDRGVPTPSRTRSSPTPTPEPSESEESATEQESSEELVPVPSDTPVVASGAGGGRTDPAANSGRLGLVQVGFLTGALMLFLGVGLLMRVRHRLLNAVTSRGGGRVDRSDYPRPRRTARSGGGLFRGRGRSADSGADGTIDLGTTNGAGYARPVWQTDESTGPVWRPHRRGRR</sequence>
<keyword evidence="2" id="KW-0812">Transmembrane</keyword>
<dbReference type="EMBL" id="RBKT01000001">
    <property type="protein sequence ID" value="RKR91038.1"/>
    <property type="molecule type" value="Genomic_DNA"/>
</dbReference>
<keyword evidence="2" id="KW-0472">Membrane</keyword>
<reference evidence="4 5" key="1">
    <citation type="submission" date="2018-10" db="EMBL/GenBank/DDBJ databases">
        <title>Sequencing the genomes of 1000 actinobacteria strains.</title>
        <authorList>
            <person name="Klenk H.-P."/>
        </authorList>
    </citation>
    <scope>NUCLEOTIDE SEQUENCE [LARGE SCALE GENOMIC DNA]</scope>
    <source>
        <strain evidence="4 5">DSM 45175</strain>
    </source>
</reference>
<accession>A0A495JR81</accession>
<dbReference type="Proteomes" id="UP000277671">
    <property type="component" value="Unassembled WGS sequence"/>
</dbReference>
<keyword evidence="5" id="KW-1185">Reference proteome</keyword>
<evidence type="ECO:0000256" key="3">
    <source>
        <dbReference type="SAM" id="SignalP"/>
    </source>
</evidence>
<feature type="transmembrane region" description="Helical" evidence="2">
    <location>
        <begin position="231"/>
        <end position="252"/>
    </location>
</feature>
<feature type="compositionally biased region" description="Low complexity" evidence="1">
    <location>
        <begin position="172"/>
        <end position="181"/>
    </location>
</feature>
<evidence type="ECO:0000256" key="1">
    <source>
        <dbReference type="SAM" id="MobiDB-lite"/>
    </source>
</evidence>
<protein>
    <submittedName>
        <fullName evidence="4">Uncharacterized protein</fullName>
    </submittedName>
</protein>
<gene>
    <name evidence="4" type="ORF">BDK92_5422</name>
</gene>
<organism evidence="4 5">
    <name type="scientific">Micromonospora pisi</name>
    <dbReference type="NCBI Taxonomy" id="589240"/>
    <lineage>
        <taxon>Bacteria</taxon>
        <taxon>Bacillati</taxon>
        <taxon>Actinomycetota</taxon>
        <taxon>Actinomycetes</taxon>
        <taxon>Micromonosporales</taxon>
        <taxon>Micromonosporaceae</taxon>
        <taxon>Micromonospora</taxon>
    </lineage>
</organism>
<proteinExistence type="predicted"/>
<comment type="caution">
    <text evidence="4">The sequence shown here is derived from an EMBL/GenBank/DDBJ whole genome shotgun (WGS) entry which is preliminary data.</text>
</comment>
<evidence type="ECO:0000313" key="4">
    <source>
        <dbReference type="EMBL" id="RKR91038.1"/>
    </source>
</evidence>
<keyword evidence="2" id="KW-1133">Transmembrane helix</keyword>
<keyword evidence="3" id="KW-0732">Signal</keyword>
<feature type="signal peptide" evidence="3">
    <location>
        <begin position="1"/>
        <end position="31"/>
    </location>
</feature>
<dbReference type="AlphaFoldDB" id="A0A495JR81"/>
<evidence type="ECO:0000256" key="2">
    <source>
        <dbReference type="SAM" id="Phobius"/>
    </source>
</evidence>
<feature type="chain" id="PRO_5019859302" evidence="3">
    <location>
        <begin position="32"/>
        <end position="338"/>
    </location>
</feature>